<proteinExistence type="predicted"/>
<dbReference type="EMBL" id="BGZK01001960">
    <property type="protein sequence ID" value="GBP88809.1"/>
    <property type="molecule type" value="Genomic_DNA"/>
</dbReference>
<gene>
    <name evidence="2" type="ORF">EVAR_57927_1</name>
</gene>
<feature type="region of interest" description="Disordered" evidence="1">
    <location>
        <begin position="1"/>
        <end position="48"/>
    </location>
</feature>
<reference evidence="2 3" key="1">
    <citation type="journal article" date="2019" name="Commun. Biol.">
        <title>The bagworm genome reveals a unique fibroin gene that provides high tensile strength.</title>
        <authorList>
            <person name="Kono N."/>
            <person name="Nakamura H."/>
            <person name="Ohtoshi R."/>
            <person name="Tomita M."/>
            <person name="Numata K."/>
            <person name="Arakawa K."/>
        </authorList>
    </citation>
    <scope>NUCLEOTIDE SEQUENCE [LARGE SCALE GENOMIC DNA]</scope>
</reference>
<protein>
    <submittedName>
        <fullName evidence="2">Uncharacterized protein</fullName>
    </submittedName>
</protein>
<dbReference type="AlphaFoldDB" id="A0A4C1ZPI7"/>
<sequence length="126" mass="14159">MKQHNPRLGGHVTTPVRDVALASTPMTFGNPQPSPDQRGEFKVPQSQTKKGYTLQSQVWTVRRKLIRLTGVQSIRSLVLGGESMDVRRTKAKARQSRGPVFCRLLLIAAKTFGKYLVTYHPVQIFL</sequence>
<organism evidence="2 3">
    <name type="scientific">Eumeta variegata</name>
    <name type="common">Bagworm moth</name>
    <name type="synonym">Eumeta japonica</name>
    <dbReference type="NCBI Taxonomy" id="151549"/>
    <lineage>
        <taxon>Eukaryota</taxon>
        <taxon>Metazoa</taxon>
        <taxon>Ecdysozoa</taxon>
        <taxon>Arthropoda</taxon>
        <taxon>Hexapoda</taxon>
        <taxon>Insecta</taxon>
        <taxon>Pterygota</taxon>
        <taxon>Neoptera</taxon>
        <taxon>Endopterygota</taxon>
        <taxon>Lepidoptera</taxon>
        <taxon>Glossata</taxon>
        <taxon>Ditrysia</taxon>
        <taxon>Tineoidea</taxon>
        <taxon>Psychidae</taxon>
        <taxon>Oiketicinae</taxon>
        <taxon>Eumeta</taxon>
    </lineage>
</organism>
<keyword evidence="3" id="KW-1185">Reference proteome</keyword>
<name>A0A4C1ZPI7_EUMVA</name>
<accession>A0A4C1ZPI7</accession>
<evidence type="ECO:0000313" key="2">
    <source>
        <dbReference type="EMBL" id="GBP88809.1"/>
    </source>
</evidence>
<comment type="caution">
    <text evidence="2">The sequence shown here is derived from an EMBL/GenBank/DDBJ whole genome shotgun (WGS) entry which is preliminary data.</text>
</comment>
<evidence type="ECO:0000313" key="3">
    <source>
        <dbReference type="Proteomes" id="UP000299102"/>
    </source>
</evidence>
<dbReference type="Proteomes" id="UP000299102">
    <property type="component" value="Unassembled WGS sequence"/>
</dbReference>
<evidence type="ECO:0000256" key="1">
    <source>
        <dbReference type="SAM" id="MobiDB-lite"/>
    </source>
</evidence>